<feature type="compositionally biased region" description="Polar residues" evidence="13">
    <location>
        <begin position="53"/>
        <end position="66"/>
    </location>
</feature>
<evidence type="ECO:0000256" key="7">
    <source>
        <dbReference type="ARBA" id="ARBA00022692"/>
    </source>
</evidence>
<organism evidence="16 17">
    <name type="scientific">Oceanimonas baumannii</name>
    <dbReference type="NCBI Taxonomy" id="129578"/>
    <lineage>
        <taxon>Bacteria</taxon>
        <taxon>Pseudomonadati</taxon>
        <taxon>Pseudomonadota</taxon>
        <taxon>Gammaproteobacteria</taxon>
        <taxon>Aeromonadales</taxon>
        <taxon>Aeromonadaceae</taxon>
        <taxon>Oceanimonas</taxon>
    </lineage>
</organism>
<evidence type="ECO:0000313" key="17">
    <source>
        <dbReference type="Proteomes" id="UP000243640"/>
    </source>
</evidence>
<comment type="subunit">
    <text evidence="2">The accessory proteins ExbB and ExbD seem to form a complex with TonB.</text>
</comment>
<dbReference type="OrthoDB" id="9805133at2"/>
<evidence type="ECO:0000256" key="11">
    <source>
        <dbReference type="ARBA" id="ARBA00024816"/>
    </source>
</evidence>
<evidence type="ECO:0000256" key="9">
    <source>
        <dbReference type="ARBA" id="ARBA00022989"/>
    </source>
</evidence>
<comment type="caution">
    <text evidence="16">The sequence shown here is derived from an EMBL/GenBank/DDBJ whole genome shotgun (WGS) entry which is preliminary data.</text>
</comment>
<keyword evidence="9 14" id="KW-1133">Transmembrane helix</keyword>
<evidence type="ECO:0000256" key="10">
    <source>
        <dbReference type="ARBA" id="ARBA00023136"/>
    </source>
</evidence>
<dbReference type="InterPro" id="IPR014164">
    <property type="entry name" value="TonB_ExbB_1"/>
</dbReference>
<evidence type="ECO:0000256" key="2">
    <source>
        <dbReference type="ARBA" id="ARBA00011471"/>
    </source>
</evidence>
<evidence type="ECO:0000256" key="3">
    <source>
        <dbReference type="ARBA" id="ARBA00022093"/>
    </source>
</evidence>
<comment type="function">
    <text evidence="11">Involved in the TonB-dependent energy-dependent transport of various receptor-bound substrates. Protects ExbD from proteolytic degradation and functionally stabilizes TonB.</text>
</comment>
<gene>
    <name evidence="16" type="primary">exbB</name>
    <name evidence="16" type="ORF">B6S09_14960</name>
</gene>
<evidence type="ECO:0000256" key="13">
    <source>
        <dbReference type="SAM" id="MobiDB-lite"/>
    </source>
</evidence>
<feature type="transmembrane region" description="Helical" evidence="14">
    <location>
        <begin position="256"/>
        <end position="277"/>
    </location>
</feature>
<name>A0A235CE37_9GAMM</name>
<feature type="region of interest" description="Disordered" evidence="13">
    <location>
        <begin position="45"/>
        <end position="73"/>
    </location>
</feature>
<evidence type="ECO:0000256" key="8">
    <source>
        <dbReference type="ARBA" id="ARBA00022927"/>
    </source>
</evidence>
<dbReference type="PANTHER" id="PTHR30625">
    <property type="entry name" value="PROTEIN TOLQ"/>
    <property type="match status" value="1"/>
</dbReference>
<evidence type="ECO:0000256" key="6">
    <source>
        <dbReference type="ARBA" id="ARBA00022519"/>
    </source>
</evidence>
<evidence type="ECO:0000256" key="5">
    <source>
        <dbReference type="ARBA" id="ARBA00022475"/>
    </source>
</evidence>
<evidence type="ECO:0000313" key="16">
    <source>
        <dbReference type="EMBL" id="OYD22802.1"/>
    </source>
</evidence>
<dbReference type="GO" id="GO:0017038">
    <property type="term" value="P:protein import"/>
    <property type="evidence" value="ECO:0007669"/>
    <property type="project" value="TreeGrafter"/>
</dbReference>
<keyword evidence="5" id="KW-1003">Cell membrane</keyword>
<feature type="transmembrane region" description="Helical" evidence="14">
    <location>
        <begin position="211"/>
        <end position="236"/>
    </location>
</feature>
<keyword evidence="10 14" id="KW-0472">Membrane</keyword>
<dbReference type="PANTHER" id="PTHR30625:SF16">
    <property type="entry name" value="BIOPOLYMER TRANSPORT PROTEIN EXBB"/>
    <property type="match status" value="1"/>
</dbReference>
<dbReference type="EMBL" id="NQJF01000013">
    <property type="protein sequence ID" value="OYD22802.1"/>
    <property type="molecule type" value="Genomic_DNA"/>
</dbReference>
<feature type="transmembrane region" description="Helical" evidence="14">
    <location>
        <begin position="101"/>
        <end position="123"/>
    </location>
</feature>
<dbReference type="NCBIfam" id="TIGR02797">
    <property type="entry name" value="exbB"/>
    <property type="match status" value="1"/>
</dbReference>
<dbReference type="GO" id="GO:0005886">
    <property type="term" value="C:plasma membrane"/>
    <property type="evidence" value="ECO:0007669"/>
    <property type="project" value="UniProtKB-SubCell"/>
</dbReference>
<dbReference type="AlphaFoldDB" id="A0A235CE37"/>
<keyword evidence="7 14" id="KW-0812">Transmembrane</keyword>
<feature type="compositionally biased region" description="Low complexity" evidence="13">
    <location>
        <begin position="8"/>
        <end position="29"/>
    </location>
</feature>
<keyword evidence="4 12" id="KW-0813">Transport</keyword>
<evidence type="ECO:0000256" key="1">
    <source>
        <dbReference type="ARBA" id="ARBA00004429"/>
    </source>
</evidence>
<sequence length="322" mass="32992">MADTAADVPAASTEVAAPAPAQAEVPAASVPLTEAENATGTADMDHAAGAQTPAGQNAGPNTEANSDQQHGAGHAVAGADMVAALGQTDLSPWGMYQAADWVVKSVMILLLVASVVTWAVWLGKQLQLMVARRRCRQLLACVVNADTFAEAELDCHTGRGGGMALLAATRHELSQSARGPASDEGIKERVQARLDRVQAGLGSGMSKGTGLLATIGSVAPFVGLFGTVWGIMNAFIGIARSQTTNLAVVAPGIAEALLATAIGLVAAIPAVVIYNHFARAIGGYRALLADMSVALLVLVSRDLDRQSVNQAANTEVLLRKTG</sequence>
<dbReference type="InterPro" id="IPR002898">
    <property type="entry name" value="MotA_ExbB_proton_chnl"/>
</dbReference>
<dbReference type="Pfam" id="PF01618">
    <property type="entry name" value="MotA_ExbB"/>
    <property type="match status" value="1"/>
</dbReference>
<keyword evidence="8 12" id="KW-0653">Protein transport</keyword>
<feature type="region of interest" description="Disordered" evidence="13">
    <location>
        <begin position="1"/>
        <end position="29"/>
    </location>
</feature>
<keyword evidence="6" id="KW-0997">Cell inner membrane</keyword>
<reference evidence="16 17" key="1">
    <citation type="submission" date="2017-08" db="EMBL/GenBank/DDBJ databases">
        <title>Draft Genome Sequence of the Marine Bacterium Oceanimonas baumannii ATCC 700832.</title>
        <authorList>
            <person name="Mcclelland W.D."/>
            <person name="Brennan M.A."/>
            <person name="Trachtenberg A.M."/>
            <person name="Maclea K.S."/>
        </authorList>
    </citation>
    <scope>NUCLEOTIDE SEQUENCE [LARGE SCALE GENOMIC DNA]</scope>
    <source>
        <strain evidence="16 17">ATCC 700832</strain>
    </source>
</reference>
<evidence type="ECO:0000259" key="15">
    <source>
        <dbReference type="Pfam" id="PF01618"/>
    </source>
</evidence>
<accession>A0A235CE37</accession>
<dbReference type="GO" id="GO:0022857">
    <property type="term" value="F:transmembrane transporter activity"/>
    <property type="evidence" value="ECO:0007669"/>
    <property type="project" value="InterPro"/>
</dbReference>
<evidence type="ECO:0000256" key="4">
    <source>
        <dbReference type="ARBA" id="ARBA00022448"/>
    </source>
</evidence>
<comment type="subcellular location">
    <subcellularLocation>
        <location evidence="1">Cell inner membrane</location>
        <topology evidence="1">Multi-pass membrane protein</topology>
    </subcellularLocation>
    <subcellularLocation>
        <location evidence="12">Membrane</location>
        <topology evidence="12">Multi-pass membrane protein</topology>
    </subcellularLocation>
</comment>
<comment type="similarity">
    <text evidence="12">Belongs to the exbB/tolQ family.</text>
</comment>
<protein>
    <recommendedName>
        <fullName evidence="3">Biopolymer transport protein ExbB</fullName>
    </recommendedName>
</protein>
<evidence type="ECO:0000256" key="12">
    <source>
        <dbReference type="RuleBase" id="RU004057"/>
    </source>
</evidence>
<proteinExistence type="inferred from homology"/>
<feature type="domain" description="MotA/TolQ/ExbB proton channel" evidence="15">
    <location>
        <begin position="182"/>
        <end position="281"/>
    </location>
</feature>
<dbReference type="Proteomes" id="UP000243640">
    <property type="component" value="Unassembled WGS sequence"/>
</dbReference>
<evidence type="ECO:0000256" key="14">
    <source>
        <dbReference type="SAM" id="Phobius"/>
    </source>
</evidence>
<dbReference type="InterPro" id="IPR050790">
    <property type="entry name" value="ExbB/TolQ_transport"/>
</dbReference>